<dbReference type="NCBIfam" id="NF009372">
    <property type="entry name" value="PRK12735.1"/>
    <property type="match status" value="1"/>
</dbReference>
<feature type="binding site" evidence="11">
    <location>
        <begin position="19"/>
        <end position="26"/>
    </location>
    <ligand>
        <name>GTP</name>
        <dbReference type="ChEBI" id="CHEBI:37565"/>
    </ligand>
</feature>
<proteinExistence type="inferred from homology"/>
<dbReference type="InterPro" id="IPR033720">
    <property type="entry name" value="EFTU_2"/>
</dbReference>
<feature type="domain" description="Tr-type G" evidence="12">
    <location>
        <begin position="10"/>
        <end position="214"/>
    </location>
</feature>
<dbReference type="HAMAP" id="MF_00118_B">
    <property type="entry name" value="EF_Tu_B"/>
    <property type="match status" value="1"/>
</dbReference>
<dbReference type="Pfam" id="PF03143">
    <property type="entry name" value="GTP_EFTU_D3"/>
    <property type="match status" value="1"/>
</dbReference>
<comment type="subcellular location">
    <subcellularLocation>
        <location evidence="11">Cytoplasm</location>
    </subcellularLocation>
</comment>
<organism evidence="13 14">
    <name type="scientific">Anabaenopsis elenkinii CCIBt3563</name>
    <dbReference type="NCBI Taxonomy" id="2779889"/>
    <lineage>
        <taxon>Bacteria</taxon>
        <taxon>Bacillati</taxon>
        <taxon>Cyanobacteriota</taxon>
        <taxon>Cyanophyceae</taxon>
        <taxon>Nostocales</taxon>
        <taxon>Nodulariaceae</taxon>
        <taxon>Anabaenopsis</taxon>
    </lineage>
</organism>
<evidence type="ECO:0000256" key="8">
    <source>
        <dbReference type="ARBA" id="ARBA00022917"/>
    </source>
</evidence>
<dbReference type="InterPro" id="IPR009001">
    <property type="entry name" value="Transl_elong_EF1A/Init_IF2_C"/>
</dbReference>
<reference evidence="14" key="1">
    <citation type="submission" date="2020-10" db="EMBL/GenBank/DDBJ databases">
        <title>Genome-based taxonomic classification of the species Anabaenopsis elenkinii.</title>
        <authorList>
            <person name="Delbaje E."/>
            <person name="Andreote A.P.D."/>
            <person name="Pellegrinetti T.A."/>
            <person name="Cruz R.B."/>
            <person name="Branco L.H.Z."/>
            <person name="Fiore M.F."/>
        </authorList>
    </citation>
    <scope>NUCLEOTIDE SEQUENCE [LARGE SCALE GENOMIC DNA]</scope>
    <source>
        <strain evidence="14">CCIBt3563</strain>
    </source>
</reference>
<dbReference type="PRINTS" id="PR00315">
    <property type="entry name" value="ELONGATNFCT"/>
</dbReference>
<feature type="binding site" evidence="11">
    <location>
        <begin position="136"/>
        <end position="139"/>
    </location>
    <ligand>
        <name>GTP</name>
        <dbReference type="ChEBI" id="CHEBI:37565"/>
    </ligand>
</feature>
<feature type="binding site" evidence="11">
    <location>
        <position position="26"/>
    </location>
    <ligand>
        <name>Mg(2+)</name>
        <dbReference type="ChEBI" id="CHEBI:18420"/>
    </ligand>
</feature>
<dbReference type="InterPro" id="IPR027417">
    <property type="entry name" value="P-loop_NTPase"/>
</dbReference>
<dbReference type="GO" id="GO:0003746">
    <property type="term" value="F:translation elongation factor activity"/>
    <property type="evidence" value="ECO:0007669"/>
    <property type="project" value="UniProtKB-UniRule"/>
</dbReference>
<dbReference type="PROSITE" id="PS51722">
    <property type="entry name" value="G_TR_2"/>
    <property type="match status" value="1"/>
</dbReference>
<dbReference type="SUPFAM" id="SSF52540">
    <property type="entry name" value="P-loop containing nucleoside triphosphate hydrolases"/>
    <property type="match status" value="1"/>
</dbReference>
<dbReference type="InterPro" id="IPR004541">
    <property type="entry name" value="Transl_elong_EFTu/EF1A_bac/org"/>
</dbReference>
<dbReference type="Pfam" id="PF00009">
    <property type="entry name" value="GTP_EFTU"/>
    <property type="match status" value="1"/>
</dbReference>
<evidence type="ECO:0000313" key="14">
    <source>
        <dbReference type="Proteomes" id="UP000593846"/>
    </source>
</evidence>
<comment type="subunit">
    <text evidence="2 11">Monomer.</text>
</comment>
<dbReference type="FunFam" id="2.40.30.10:FF:000046">
    <property type="entry name" value="Elongation factor Tu"/>
    <property type="match status" value="1"/>
</dbReference>
<dbReference type="SUPFAM" id="SSF50447">
    <property type="entry name" value="Translation proteins"/>
    <property type="match status" value="1"/>
</dbReference>
<dbReference type="GO" id="GO:0005525">
    <property type="term" value="F:GTP binding"/>
    <property type="evidence" value="ECO:0007669"/>
    <property type="project" value="UniProtKB-UniRule"/>
</dbReference>
<dbReference type="InterPro" id="IPR000795">
    <property type="entry name" value="T_Tr_GTP-bd_dom"/>
</dbReference>
<keyword evidence="9 11" id="KW-0342">GTP-binding</keyword>
<dbReference type="NCBIfam" id="TIGR00485">
    <property type="entry name" value="EF-Tu"/>
    <property type="match status" value="1"/>
</dbReference>
<accession>A0A7S6RG88</accession>
<evidence type="ECO:0000256" key="2">
    <source>
        <dbReference type="ARBA" id="ARBA00011245"/>
    </source>
</evidence>
<comment type="catalytic activity">
    <reaction evidence="11">
        <text>GTP + H2O = GDP + phosphate + H(+)</text>
        <dbReference type="Rhea" id="RHEA:19669"/>
        <dbReference type="ChEBI" id="CHEBI:15377"/>
        <dbReference type="ChEBI" id="CHEBI:15378"/>
        <dbReference type="ChEBI" id="CHEBI:37565"/>
        <dbReference type="ChEBI" id="CHEBI:43474"/>
        <dbReference type="ChEBI" id="CHEBI:58189"/>
        <dbReference type="EC" id="3.6.5.3"/>
    </reaction>
</comment>
<comment type="function">
    <text evidence="11">GTP hydrolase that promotes the GTP-dependent binding of aminoacyl-tRNA to the A-site of ribosomes during protein biosynthesis.</text>
</comment>
<dbReference type="PANTHER" id="PTHR43721">
    <property type="entry name" value="ELONGATION FACTOR TU-RELATED"/>
    <property type="match status" value="1"/>
</dbReference>
<dbReference type="InterPro" id="IPR004161">
    <property type="entry name" value="EFTu-like_2"/>
</dbReference>
<dbReference type="KEGG" id="aee:IM676_08480"/>
<keyword evidence="7 11" id="KW-0460">Magnesium</keyword>
<gene>
    <name evidence="11 13" type="primary">tuf</name>
    <name evidence="13" type="ORF">IM676_08480</name>
</gene>
<dbReference type="Gene3D" id="2.40.30.10">
    <property type="entry name" value="Translation factors"/>
    <property type="match status" value="2"/>
</dbReference>
<evidence type="ECO:0000256" key="5">
    <source>
        <dbReference type="ARBA" id="ARBA00022768"/>
    </source>
</evidence>
<dbReference type="EC" id="3.6.5.3" evidence="11"/>
<dbReference type="PANTHER" id="PTHR43721:SF22">
    <property type="entry name" value="ELONGATION FACTOR TU, MITOCHONDRIAL"/>
    <property type="match status" value="1"/>
</dbReference>
<dbReference type="Gene3D" id="3.40.50.300">
    <property type="entry name" value="P-loop containing nucleotide triphosphate hydrolases"/>
    <property type="match status" value="1"/>
</dbReference>
<keyword evidence="11" id="KW-0479">Metal-binding</keyword>
<dbReference type="PROSITE" id="PS00301">
    <property type="entry name" value="G_TR_1"/>
    <property type="match status" value="1"/>
</dbReference>
<keyword evidence="6 11" id="KW-0378">Hydrolase</keyword>
<protein>
    <recommendedName>
        <fullName evidence="10 11">Elongation factor Tu</fullName>
        <shortName evidence="11">EF-Tu</shortName>
        <ecNumber evidence="11">3.6.5.3</ecNumber>
    </recommendedName>
</protein>
<dbReference type="InterPro" id="IPR041709">
    <property type="entry name" value="EF-Tu_GTP-bd"/>
</dbReference>
<evidence type="ECO:0000256" key="11">
    <source>
        <dbReference type="HAMAP-Rule" id="MF_00118"/>
    </source>
</evidence>
<dbReference type="NCBIfam" id="TIGR00231">
    <property type="entry name" value="small_GTP"/>
    <property type="match status" value="1"/>
</dbReference>
<evidence type="ECO:0000256" key="4">
    <source>
        <dbReference type="ARBA" id="ARBA00022741"/>
    </source>
</evidence>
<dbReference type="CDD" id="cd03707">
    <property type="entry name" value="EFTU_III"/>
    <property type="match status" value="1"/>
</dbReference>
<dbReference type="CDD" id="cd01884">
    <property type="entry name" value="EF_Tu"/>
    <property type="match status" value="1"/>
</dbReference>
<dbReference type="InterPro" id="IPR009000">
    <property type="entry name" value="Transl_B-barrel_sf"/>
</dbReference>
<dbReference type="NCBIfam" id="NF000766">
    <property type="entry name" value="PRK00049.1"/>
    <property type="match status" value="1"/>
</dbReference>
<evidence type="ECO:0000259" key="12">
    <source>
        <dbReference type="PROSITE" id="PS51722"/>
    </source>
</evidence>
<dbReference type="GO" id="GO:0005829">
    <property type="term" value="C:cytosol"/>
    <property type="evidence" value="ECO:0007669"/>
    <property type="project" value="TreeGrafter"/>
</dbReference>
<dbReference type="Proteomes" id="UP000593846">
    <property type="component" value="Chromosome"/>
</dbReference>
<keyword evidence="8 11" id="KW-0648">Protein biosynthesis</keyword>
<dbReference type="CDD" id="cd03697">
    <property type="entry name" value="EFTU_II"/>
    <property type="match status" value="1"/>
</dbReference>
<dbReference type="AlphaFoldDB" id="A0A7S6RG88"/>
<dbReference type="GO" id="GO:0000287">
    <property type="term" value="F:magnesium ion binding"/>
    <property type="evidence" value="ECO:0007669"/>
    <property type="project" value="UniProtKB-UniRule"/>
</dbReference>
<sequence>MARAKFERTKPHVNIGTVGHVDHGKTTLTAAITMTLAALGQATGKGYDQIDNAPEEKARGITINTAHVEYETGDRHYAHVDCPGHADYVKNMITGAAQMDGGILVVSAADGPMPQTREHILLAKQVGVPSLVVFLNKEDMVDDPELLELVELEVRELLSSYDFPGDDIPIVTGSGLKALEAMTANPKLQKGEDQWVDKIYELMEAVDSYIPTPERAIDKPFLMAVEDVFSITGRGTVATGRIERGKVKVGDVVELVGIKDTRNTTVTGIEMFKKSLEEGMAGDNAGVLLRGIQKADIERGMVIAQPKSITPHTEFEGEVYVLTDKEGGRKTPFFAGYRPQFYVRTTDVTGTIKSFTSDDGSTAEMVMPGDRIKMTVELINPIAIEQGMRFAIREGGRTIGAGVVSKILK</sequence>
<keyword evidence="14" id="KW-1185">Reference proteome</keyword>
<dbReference type="FunFam" id="2.40.30.10:FF:000001">
    <property type="entry name" value="Elongation factor Tu"/>
    <property type="match status" value="1"/>
</dbReference>
<evidence type="ECO:0000256" key="9">
    <source>
        <dbReference type="ARBA" id="ARBA00023134"/>
    </source>
</evidence>
<keyword evidence="3 11" id="KW-0963">Cytoplasm</keyword>
<dbReference type="RefSeq" id="WP_200989780.1">
    <property type="nucleotide sequence ID" value="NZ_CP063311.1"/>
</dbReference>
<dbReference type="NCBIfam" id="NF009373">
    <property type="entry name" value="PRK12736.1"/>
    <property type="match status" value="1"/>
</dbReference>
<keyword evidence="4 11" id="KW-0547">Nucleotide-binding</keyword>
<evidence type="ECO:0000256" key="3">
    <source>
        <dbReference type="ARBA" id="ARBA00022490"/>
    </source>
</evidence>
<dbReference type="InterPro" id="IPR031157">
    <property type="entry name" value="G_TR_CS"/>
</dbReference>
<dbReference type="EMBL" id="CP063311">
    <property type="protein sequence ID" value="QOV24258.1"/>
    <property type="molecule type" value="Genomic_DNA"/>
</dbReference>
<feature type="binding site" evidence="11">
    <location>
        <begin position="81"/>
        <end position="85"/>
    </location>
    <ligand>
        <name>GTP</name>
        <dbReference type="ChEBI" id="CHEBI:37565"/>
    </ligand>
</feature>
<dbReference type="InterPro" id="IPR005225">
    <property type="entry name" value="Small_GTP-bd"/>
</dbReference>
<name>A0A7S6RG88_9CYAN</name>
<evidence type="ECO:0000256" key="1">
    <source>
        <dbReference type="ARBA" id="ARBA00007249"/>
    </source>
</evidence>
<dbReference type="InterPro" id="IPR050055">
    <property type="entry name" value="EF-Tu_GTPase"/>
</dbReference>
<keyword evidence="5 11" id="KW-0251">Elongation factor</keyword>
<evidence type="ECO:0000256" key="7">
    <source>
        <dbReference type="ARBA" id="ARBA00022842"/>
    </source>
</evidence>
<dbReference type="FunFam" id="3.40.50.300:FF:000003">
    <property type="entry name" value="Elongation factor Tu"/>
    <property type="match status" value="1"/>
</dbReference>
<comment type="similarity">
    <text evidence="1 11">Belongs to the TRAFAC class translation factor GTPase superfamily. Classic translation factor GTPase family. EF-Tu/EF-1A subfamily.</text>
</comment>
<evidence type="ECO:0000256" key="6">
    <source>
        <dbReference type="ARBA" id="ARBA00022801"/>
    </source>
</evidence>
<dbReference type="GO" id="GO:0003924">
    <property type="term" value="F:GTPase activity"/>
    <property type="evidence" value="ECO:0007669"/>
    <property type="project" value="UniProtKB-UniRule"/>
</dbReference>
<dbReference type="SUPFAM" id="SSF50465">
    <property type="entry name" value="EF-Tu/eEF-1alpha/eIF2-gamma C-terminal domain"/>
    <property type="match status" value="1"/>
</dbReference>
<evidence type="ECO:0000256" key="10">
    <source>
        <dbReference type="ARBA" id="ARBA00029554"/>
    </source>
</evidence>
<dbReference type="Pfam" id="PF03144">
    <property type="entry name" value="GTP_EFTU_D2"/>
    <property type="match status" value="1"/>
</dbReference>
<dbReference type="InterPro" id="IPR004160">
    <property type="entry name" value="Transl_elong_EFTu/EF1A_C"/>
</dbReference>
<evidence type="ECO:0000313" key="13">
    <source>
        <dbReference type="EMBL" id="QOV24258.1"/>
    </source>
</evidence>